<name>A0A9D2DCX7_9BACT</name>
<feature type="domain" description="BACON" evidence="1">
    <location>
        <begin position="30"/>
        <end position="68"/>
    </location>
</feature>
<reference evidence="2" key="1">
    <citation type="journal article" date="2021" name="PeerJ">
        <title>Extensive microbial diversity within the chicken gut microbiome revealed by metagenomics and culture.</title>
        <authorList>
            <person name="Gilroy R."/>
            <person name="Ravi A."/>
            <person name="Getino M."/>
            <person name="Pursley I."/>
            <person name="Horton D.L."/>
            <person name="Alikhan N.F."/>
            <person name="Baker D."/>
            <person name="Gharbi K."/>
            <person name="Hall N."/>
            <person name="Watson M."/>
            <person name="Adriaenssens E.M."/>
            <person name="Foster-Nyarko E."/>
            <person name="Jarju S."/>
            <person name="Secka A."/>
            <person name="Antonio M."/>
            <person name="Oren A."/>
            <person name="Chaudhuri R.R."/>
            <person name="La Ragione R."/>
            <person name="Hildebrand F."/>
            <person name="Pallen M.J."/>
        </authorList>
    </citation>
    <scope>NUCLEOTIDE SEQUENCE</scope>
    <source>
        <strain evidence="2">ChiHjej11B10-19426</strain>
    </source>
</reference>
<sequence length="281" mass="30566">MRPAALQFDRAGGTESIEVDASVAWQYEMEASAETWLTVTAEAERLLVTAAENPAGDRQTTLRIIPGTEVLPVRQVVIAQQGVKPELVIGKREATFSWKASETCVIAVEAVGGVSSWRVEVPAEAQQWLSVEQQVGFFVLSTTADNEQTMRTATVRVTSSDETVEPVAIEVRQQGAQEAEPQVHLRTVNLLAEGGTALAMTSDRKWNGWSFRDEQNRVVEPDWLTVSESRDDAGQWCLSVTAAANEAAAARRVMLGVSFAVQDHYVDMNMSITQAGAGEGE</sequence>
<dbReference type="Proteomes" id="UP000824014">
    <property type="component" value="Unassembled WGS sequence"/>
</dbReference>
<reference evidence="2" key="2">
    <citation type="submission" date="2021-04" db="EMBL/GenBank/DDBJ databases">
        <authorList>
            <person name="Gilroy R."/>
        </authorList>
    </citation>
    <scope>NUCLEOTIDE SEQUENCE</scope>
    <source>
        <strain evidence="2">ChiHjej11B10-19426</strain>
    </source>
</reference>
<proteinExistence type="predicted"/>
<comment type="caution">
    <text evidence="2">The sequence shown here is derived from an EMBL/GenBank/DDBJ whole genome shotgun (WGS) entry which is preliminary data.</text>
</comment>
<dbReference type="Gene3D" id="2.60.40.10">
    <property type="entry name" value="Immunoglobulins"/>
    <property type="match status" value="1"/>
</dbReference>
<dbReference type="Pfam" id="PF13004">
    <property type="entry name" value="BACON"/>
    <property type="match status" value="1"/>
</dbReference>
<dbReference type="InterPro" id="IPR024361">
    <property type="entry name" value="BACON"/>
</dbReference>
<evidence type="ECO:0000313" key="3">
    <source>
        <dbReference type="Proteomes" id="UP000824014"/>
    </source>
</evidence>
<evidence type="ECO:0000259" key="1">
    <source>
        <dbReference type="Pfam" id="PF13004"/>
    </source>
</evidence>
<dbReference type="InterPro" id="IPR013783">
    <property type="entry name" value="Ig-like_fold"/>
</dbReference>
<gene>
    <name evidence="2" type="ORF">H9816_02255</name>
</gene>
<dbReference type="AlphaFoldDB" id="A0A9D2DCX7"/>
<organism evidence="2 3">
    <name type="scientific">Candidatus Tidjanibacter faecipullorum</name>
    <dbReference type="NCBI Taxonomy" id="2838766"/>
    <lineage>
        <taxon>Bacteria</taxon>
        <taxon>Pseudomonadati</taxon>
        <taxon>Bacteroidota</taxon>
        <taxon>Bacteroidia</taxon>
        <taxon>Bacteroidales</taxon>
        <taxon>Rikenellaceae</taxon>
        <taxon>Tidjanibacter</taxon>
    </lineage>
</organism>
<accession>A0A9D2DCX7</accession>
<evidence type="ECO:0000313" key="2">
    <source>
        <dbReference type="EMBL" id="HIZ14726.1"/>
    </source>
</evidence>
<protein>
    <recommendedName>
        <fullName evidence="1">BACON domain-containing protein</fullName>
    </recommendedName>
</protein>
<dbReference type="EMBL" id="DXCC01000005">
    <property type="protein sequence ID" value="HIZ14726.1"/>
    <property type="molecule type" value="Genomic_DNA"/>
</dbReference>